<dbReference type="OrthoDB" id="9813438at2"/>
<dbReference type="Pfam" id="PF13589">
    <property type="entry name" value="HATPase_c_3"/>
    <property type="match status" value="1"/>
</dbReference>
<reference evidence="1 2" key="1">
    <citation type="submission" date="2018-05" db="EMBL/GenBank/DDBJ databases">
        <title>Chitinophaga sp. K3CV102501T nov., isolated from isolated from a monsoon evergreen broad-leaved forest soil.</title>
        <authorList>
            <person name="Lv Y."/>
        </authorList>
    </citation>
    <scope>NUCLEOTIDE SEQUENCE [LARGE SCALE GENOMIC DNA]</scope>
    <source>
        <strain evidence="1 2">GDMCC 1.1325</strain>
    </source>
</reference>
<dbReference type="RefSeq" id="WP_113615899.1">
    <property type="nucleotide sequence ID" value="NZ_QFFJ01000001.1"/>
</dbReference>
<sequence>MIFDYSKYPKESAEPEAASMIQSFRAIGYNIQTAVADIIDNSISAGASNVWIEFQWKGSDTWFSIKDDGCGMTDKELVQAMRPGSRNPDEKRAPKDLGRFGLGLKTASFSQCRQLTVISKKESQDKALWTWDLDFVSQTRNWHLIRYAPPEFETSLDELSSGTIVIWNNLDRVVKNMQTEDNSALDKFLQIMESVKGHLAMVFHRYIENRTIKLFFQQREILPWDPFLSDNTATRKFPEEPLLNGKIKVKGFVLPHKSKLSENDHKNAEGPGGWNGQQGFYVYRNQRLILAGGWLRMFRQEEQYKLARIMVDLPNDLDAEWQIDIKKSVARPPHMLRDQLKAYATRIRGNAVLVYRHKGQVLQRKLNTASFQPVWNAKIQNGKRYYEINRDHPVIKEIALEGNKTINTILKLLEESLPIPLIVLNENEDPDSFKQPYEDSRKNDLLEVLKLTYKNLLNNHSESQAKDKLYLIEPFNNYPELIDSL</sequence>
<name>A0A365Y3Y6_9BACT</name>
<keyword evidence="2" id="KW-1185">Reference proteome</keyword>
<protein>
    <submittedName>
        <fullName evidence="1">ATP-binding protein</fullName>
    </submittedName>
</protein>
<dbReference type="Proteomes" id="UP000253410">
    <property type="component" value="Unassembled WGS sequence"/>
</dbReference>
<organism evidence="1 2">
    <name type="scientific">Chitinophaga flava</name>
    <dbReference type="NCBI Taxonomy" id="2259036"/>
    <lineage>
        <taxon>Bacteria</taxon>
        <taxon>Pseudomonadati</taxon>
        <taxon>Bacteroidota</taxon>
        <taxon>Chitinophagia</taxon>
        <taxon>Chitinophagales</taxon>
        <taxon>Chitinophagaceae</taxon>
        <taxon>Chitinophaga</taxon>
    </lineage>
</organism>
<dbReference type="InterPro" id="IPR036890">
    <property type="entry name" value="HATPase_C_sf"/>
</dbReference>
<accession>A0A365Y3Y6</accession>
<keyword evidence="1" id="KW-0067">ATP-binding</keyword>
<keyword evidence="1" id="KW-0547">Nucleotide-binding</keyword>
<dbReference type="GO" id="GO:0005524">
    <property type="term" value="F:ATP binding"/>
    <property type="evidence" value="ECO:0007669"/>
    <property type="project" value="UniProtKB-KW"/>
</dbReference>
<gene>
    <name evidence="1" type="ORF">DF182_12265</name>
</gene>
<dbReference type="AlphaFoldDB" id="A0A365Y3Y6"/>
<dbReference type="Gene3D" id="3.30.565.10">
    <property type="entry name" value="Histidine kinase-like ATPase, C-terminal domain"/>
    <property type="match status" value="1"/>
</dbReference>
<comment type="caution">
    <text evidence="1">The sequence shown here is derived from an EMBL/GenBank/DDBJ whole genome shotgun (WGS) entry which is preliminary data.</text>
</comment>
<evidence type="ECO:0000313" key="1">
    <source>
        <dbReference type="EMBL" id="RBL93302.1"/>
    </source>
</evidence>
<dbReference type="EMBL" id="QFFJ01000001">
    <property type="protein sequence ID" value="RBL93302.1"/>
    <property type="molecule type" value="Genomic_DNA"/>
</dbReference>
<proteinExistence type="predicted"/>
<evidence type="ECO:0000313" key="2">
    <source>
        <dbReference type="Proteomes" id="UP000253410"/>
    </source>
</evidence>
<dbReference type="SUPFAM" id="SSF55874">
    <property type="entry name" value="ATPase domain of HSP90 chaperone/DNA topoisomerase II/histidine kinase"/>
    <property type="match status" value="1"/>
</dbReference>